<evidence type="ECO:0000313" key="3">
    <source>
        <dbReference type="Proteomes" id="UP000314294"/>
    </source>
</evidence>
<accession>A0A4Z2E443</accession>
<dbReference type="Proteomes" id="UP000314294">
    <property type="component" value="Unassembled WGS sequence"/>
</dbReference>
<evidence type="ECO:0000313" key="2">
    <source>
        <dbReference type="EMBL" id="TNN23519.1"/>
    </source>
</evidence>
<proteinExistence type="predicted"/>
<feature type="compositionally biased region" description="Polar residues" evidence="1">
    <location>
        <begin position="1"/>
        <end position="12"/>
    </location>
</feature>
<feature type="region of interest" description="Disordered" evidence="1">
    <location>
        <begin position="44"/>
        <end position="82"/>
    </location>
</feature>
<dbReference type="AlphaFoldDB" id="A0A4Z2E443"/>
<gene>
    <name evidence="2" type="ORF">EYF80_066360</name>
</gene>
<keyword evidence="3" id="KW-1185">Reference proteome</keyword>
<dbReference type="EMBL" id="SRLO01018210">
    <property type="protein sequence ID" value="TNN23519.1"/>
    <property type="molecule type" value="Genomic_DNA"/>
</dbReference>
<name>A0A4Z2E443_9TELE</name>
<comment type="caution">
    <text evidence="2">The sequence shown here is derived from an EMBL/GenBank/DDBJ whole genome shotgun (WGS) entry which is preliminary data.</text>
</comment>
<organism evidence="2 3">
    <name type="scientific">Liparis tanakae</name>
    <name type="common">Tanaka's snailfish</name>
    <dbReference type="NCBI Taxonomy" id="230148"/>
    <lineage>
        <taxon>Eukaryota</taxon>
        <taxon>Metazoa</taxon>
        <taxon>Chordata</taxon>
        <taxon>Craniata</taxon>
        <taxon>Vertebrata</taxon>
        <taxon>Euteleostomi</taxon>
        <taxon>Actinopterygii</taxon>
        <taxon>Neopterygii</taxon>
        <taxon>Teleostei</taxon>
        <taxon>Neoteleostei</taxon>
        <taxon>Acanthomorphata</taxon>
        <taxon>Eupercaria</taxon>
        <taxon>Perciformes</taxon>
        <taxon>Cottioidei</taxon>
        <taxon>Cottales</taxon>
        <taxon>Liparidae</taxon>
        <taxon>Liparis</taxon>
    </lineage>
</organism>
<evidence type="ECO:0000256" key="1">
    <source>
        <dbReference type="SAM" id="MobiDB-lite"/>
    </source>
</evidence>
<sequence length="82" mass="8888">MYPEYSISSAPQEDTDALLGEAGPSSGKRPLCRWALLSTCGANRKQNHAHGGRQENPRTDTAACHRTRPLGRGLEEPPGGFR</sequence>
<reference evidence="2 3" key="1">
    <citation type="submission" date="2019-03" db="EMBL/GenBank/DDBJ databases">
        <title>First draft genome of Liparis tanakae, snailfish: a comprehensive survey of snailfish specific genes.</title>
        <authorList>
            <person name="Kim W."/>
            <person name="Song I."/>
            <person name="Jeong J.-H."/>
            <person name="Kim D."/>
            <person name="Kim S."/>
            <person name="Ryu S."/>
            <person name="Song J.Y."/>
            <person name="Lee S.K."/>
        </authorList>
    </citation>
    <scope>NUCLEOTIDE SEQUENCE [LARGE SCALE GENOMIC DNA]</scope>
    <source>
        <tissue evidence="2">Muscle</tissue>
    </source>
</reference>
<feature type="region of interest" description="Disordered" evidence="1">
    <location>
        <begin position="1"/>
        <end position="29"/>
    </location>
</feature>
<protein>
    <submittedName>
        <fullName evidence="2">Uncharacterized protein</fullName>
    </submittedName>
</protein>
<feature type="compositionally biased region" description="Low complexity" evidence="1">
    <location>
        <begin position="70"/>
        <end position="82"/>
    </location>
</feature>